<name>A0A7C9M0H3_9MICO</name>
<accession>A0A7C9M0H3</accession>
<dbReference type="EMBL" id="WODA01000026">
    <property type="protein sequence ID" value="MUN08957.1"/>
    <property type="molecule type" value="Genomic_DNA"/>
</dbReference>
<comment type="caution">
    <text evidence="2">The sequence shown here is derived from an EMBL/GenBank/DDBJ whole genome shotgun (WGS) entry which is preliminary data.</text>
</comment>
<feature type="compositionally biased region" description="Low complexity" evidence="1">
    <location>
        <begin position="301"/>
        <end position="317"/>
    </location>
</feature>
<evidence type="ECO:0000256" key="1">
    <source>
        <dbReference type="SAM" id="MobiDB-lite"/>
    </source>
</evidence>
<organism evidence="2 3">
    <name type="scientific">Agromyces luteolus</name>
    <dbReference type="NCBI Taxonomy" id="88373"/>
    <lineage>
        <taxon>Bacteria</taxon>
        <taxon>Bacillati</taxon>
        <taxon>Actinomycetota</taxon>
        <taxon>Actinomycetes</taxon>
        <taxon>Micrococcales</taxon>
        <taxon>Microbacteriaceae</taxon>
        <taxon>Agromyces</taxon>
    </lineage>
</organism>
<keyword evidence="3" id="KW-1185">Reference proteome</keyword>
<sequence>MAGFWARRRRGAPELQAHDAELATRAGSALFAADERVRAAAEQLDFVEAELGPDATVQPAEVLAVARRQLGEAFRLNRHNHDPMPGAADEVRARYLRVIDLCETVLRVLDEQASDLGERMSRARRTPDLIARVRADLVRARARIPYVRATLDRLGARYARDALAGLDADPAEADRLLGFAAHSLGVAERRRSDGESAHADVALEASARSLRRAATLLDAVETFEVEALRAEAALPALADECRRELALALRASRSPDAAGAIAELQAALAVLPAAGVDTDPLGHLRRLRAAREGLAAAIATARASASATSPESRPESSAGERPAAPPVVHVHHAVRDADRRLDVARDAVAGHPGWIGAEALARLAESERIRVDLGHYLGSASSEVTVVVTDLRHREHVIELARRAASLASESLSLARRDIGAMRAQGLGA</sequence>
<dbReference type="AlphaFoldDB" id="A0A7C9M0H3"/>
<dbReference type="Proteomes" id="UP000480122">
    <property type="component" value="Unassembled WGS sequence"/>
</dbReference>
<dbReference type="RefSeq" id="WP_155843980.1">
    <property type="nucleotide sequence ID" value="NZ_BAAAIA010000013.1"/>
</dbReference>
<gene>
    <name evidence="2" type="ORF">GLX25_17785</name>
</gene>
<dbReference type="OrthoDB" id="5105562at2"/>
<protein>
    <submittedName>
        <fullName evidence="2">Uncharacterized protein</fullName>
    </submittedName>
</protein>
<evidence type="ECO:0000313" key="3">
    <source>
        <dbReference type="Proteomes" id="UP000480122"/>
    </source>
</evidence>
<feature type="region of interest" description="Disordered" evidence="1">
    <location>
        <begin position="301"/>
        <end position="326"/>
    </location>
</feature>
<reference evidence="2 3" key="1">
    <citation type="submission" date="2019-11" db="EMBL/GenBank/DDBJ databases">
        <title>Agromyces kandeliae sp. nov., isolated from mangrove soil.</title>
        <authorList>
            <person name="Wang R."/>
        </authorList>
    </citation>
    <scope>NUCLEOTIDE SEQUENCE [LARGE SCALE GENOMIC DNA]</scope>
    <source>
        <strain evidence="2 3">JCM 11431</strain>
    </source>
</reference>
<proteinExistence type="predicted"/>
<evidence type="ECO:0000313" key="2">
    <source>
        <dbReference type="EMBL" id="MUN08957.1"/>
    </source>
</evidence>